<evidence type="ECO:0000256" key="2">
    <source>
        <dbReference type="SAM" id="SignalP"/>
    </source>
</evidence>
<feature type="signal peptide" evidence="2">
    <location>
        <begin position="1"/>
        <end position="19"/>
    </location>
</feature>
<evidence type="ECO:0000313" key="5">
    <source>
        <dbReference type="Proteomes" id="UP000712007"/>
    </source>
</evidence>
<dbReference type="Proteomes" id="UP000712007">
    <property type="component" value="Unassembled WGS sequence"/>
</dbReference>
<dbReference type="SMART" id="SM00642">
    <property type="entry name" value="Aamy"/>
    <property type="match status" value="1"/>
</dbReference>
<dbReference type="AlphaFoldDB" id="A0A940DKN5"/>
<dbReference type="Gene3D" id="3.20.20.80">
    <property type="entry name" value="Glycosidases"/>
    <property type="match status" value="1"/>
</dbReference>
<evidence type="ECO:0000313" key="4">
    <source>
        <dbReference type="EMBL" id="MBO8440675.1"/>
    </source>
</evidence>
<dbReference type="GO" id="GO:0004553">
    <property type="term" value="F:hydrolase activity, hydrolyzing O-glycosyl compounds"/>
    <property type="evidence" value="ECO:0007669"/>
    <property type="project" value="InterPro"/>
</dbReference>
<evidence type="ECO:0000259" key="3">
    <source>
        <dbReference type="SMART" id="SM00642"/>
    </source>
</evidence>
<dbReference type="Pfam" id="PF02922">
    <property type="entry name" value="CBM_48"/>
    <property type="match status" value="1"/>
</dbReference>
<feature type="chain" id="PRO_5036814530" description="Glycosyl hydrolase family 13 catalytic domain-containing protein" evidence="2">
    <location>
        <begin position="20"/>
        <end position="929"/>
    </location>
</feature>
<name>A0A940DKN5_9BACT</name>
<comment type="similarity">
    <text evidence="1">Belongs to the glycosyl hydrolase 13 family.</text>
</comment>
<dbReference type="InterPro" id="IPR017853">
    <property type="entry name" value="GH"/>
</dbReference>
<dbReference type="CDD" id="cd11350">
    <property type="entry name" value="AmyAc_4"/>
    <property type="match status" value="1"/>
</dbReference>
<dbReference type="InterPro" id="IPR006047">
    <property type="entry name" value="GH13_cat_dom"/>
</dbReference>
<dbReference type="EMBL" id="JADIMV010000143">
    <property type="protein sequence ID" value="MBO8440675.1"/>
    <property type="molecule type" value="Genomic_DNA"/>
</dbReference>
<feature type="domain" description="Glycosyl hydrolase family 13 catalytic" evidence="3">
    <location>
        <begin position="394"/>
        <end position="745"/>
    </location>
</feature>
<protein>
    <recommendedName>
        <fullName evidence="3">Glycosyl hydrolase family 13 catalytic domain-containing protein</fullName>
    </recommendedName>
</protein>
<reference evidence="4" key="2">
    <citation type="journal article" date="2021" name="PeerJ">
        <title>Extensive microbial diversity within the chicken gut microbiome revealed by metagenomics and culture.</title>
        <authorList>
            <person name="Gilroy R."/>
            <person name="Ravi A."/>
            <person name="Getino M."/>
            <person name="Pursley I."/>
            <person name="Horton D.L."/>
            <person name="Alikhan N.F."/>
            <person name="Baker D."/>
            <person name="Gharbi K."/>
            <person name="Hall N."/>
            <person name="Watson M."/>
            <person name="Adriaenssens E.M."/>
            <person name="Foster-Nyarko E."/>
            <person name="Jarju S."/>
            <person name="Secka A."/>
            <person name="Antonio M."/>
            <person name="Oren A."/>
            <person name="Chaudhuri R.R."/>
            <person name="La Ragione R."/>
            <person name="Hildebrand F."/>
            <person name="Pallen M.J."/>
        </authorList>
    </citation>
    <scope>NUCLEOTIDE SEQUENCE</scope>
    <source>
        <strain evidence="4">3924</strain>
    </source>
</reference>
<dbReference type="SUPFAM" id="SSF51445">
    <property type="entry name" value="(Trans)glycosidases"/>
    <property type="match status" value="1"/>
</dbReference>
<gene>
    <name evidence="4" type="ORF">IAC51_08525</name>
</gene>
<organism evidence="4 5">
    <name type="scientific">Candidatus Aphodosoma intestinipullorum</name>
    <dbReference type="NCBI Taxonomy" id="2840674"/>
    <lineage>
        <taxon>Bacteria</taxon>
        <taxon>Pseudomonadati</taxon>
        <taxon>Bacteroidota</taxon>
        <taxon>Bacteroidia</taxon>
        <taxon>Bacteroidales</taxon>
        <taxon>Candidatus Aphodosoma</taxon>
    </lineage>
</organism>
<dbReference type="InterPro" id="IPR014756">
    <property type="entry name" value="Ig_E-set"/>
</dbReference>
<dbReference type="Pfam" id="PF00128">
    <property type="entry name" value="Alpha-amylase"/>
    <property type="match status" value="1"/>
</dbReference>
<dbReference type="InterPro" id="IPR013783">
    <property type="entry name" value="Ig-like_fold"/>
</dbReference>
<comment type="caution">
    <text evidence="4">The sequence shown here is derived from an EMBL/GenBank/DDBJ whole genome shotgun (WGS) entry which is preliminary data.</text>
</comment>
<dbReference type="GO" id="GO:0005975">
    <property type="term" value="P:carbohydrate metabolic process"/>
    <property type="evidence" value="ECO:0007669"/>
    <property type="project" value="InterPro"/>
</dbReference>
<dbReference type="PANTHER" id="PTHR43002">
    <property type="entry name" value="GLYCOGEN DEBRANCHING ENZYME"/>
    <property type="match status" value="1"/>
</dbReference>
<evidence type="ECO:0000256" key="1">
    <source>
        <dbReference type="ARBA" id="ARBA00008061"/>
    </source>
</evidence>
<keyword evidence="2" id="KW-0732">Signal</keyword>
<reference evidence="4" key="1">
    <citation type="submission" date="2020-10" db="EMBL/GenBank/DDBJ databases">
        <authorList>
            <person name="Gilroy R."/>
        </authorList>
    </citation>
    <scope>NUCLEOTIDE SEQUENCE</scope>
    <source>
        <strain evidence="4">3924</strain>
    </source>
</reference>
<sequence>MKRAIIFFFVLLATLATGAQITTEPAIITAGYRGEITVLFNPEEGNKGMVGATECFAHTGLITKESSNGSDWQYATPVWRGGEEKYRMTRDGNLWRLVIPNIYTYYDCPENTEILRMAFVFNDGPNGSKEGKTASGGDIFVDIHKEDFIVRFASPGKNSLVNVGDVIDITVSSSKMASLVLSANREEIKASEGVELSYTFTFTEAGNYIFTADATADGRSVHDTVTVCSSSEPDIAARPTGTECGVNYDPEDPTRATLLFFAKDKNGVTPENVYVLGDFNEWSYSSEYQMKKDSETGYFWLLLTGLEPGTEYAYQYTVKTHDKTVIVSDPYAEKVLDGWNDNYLTEEYPNLKPFPAQATTGLAAVLQTGREEFVWSDATLDFRKPDKDNLVIYELWIHDFSAGRTIRDVTARLDYLSQLGINAIELMPITEFDGNISWGYNPNHYFAPDKAYGTADDYKTFIDECHKRGIAVLLDMVFNQSTGSHPFAALYWDSANNRTAENNPWYNVTAPHPYSVFHDFNHEYNGTREHFNRVMRFWIDEYHIDGYRMDLTKGLTNKSTTESTASGYDASRIAIIKGYYDAARQSDPNVIFIIEHFCDTREEQELVDYGIMPWRNLNNSFSQTAMGWLTDGDDLSGANKSGWVSYAESHDEERNFYKAKAFGKENIKNDETVRLSRVPLNAAFCLMAKGPKMLWQFGELGYDFSITDNGSDRTDPKPVPEILGWYKTSLRIEQYIKVAQMLQLKARHSDLFLNGTCTAPASSGVAARLIRWQNGEDRMVIAGNFSATDDAYLSPFHVTGTWFEYFSGEELSVSSTSQQITLRPGELRIYTPSPEELPAIDIDDLPADITVTHMPQDGITVWPTLSDGIIYITPAEHVENVTLYTLGGVCAMQCGHTEGSIDISHLPVGLYLMAVRTATNEYAFKIYRR</sequence>
<accession>A0A940DKN5</accession>
<proteinExistence type="inferred from homology"/>
<dbReference type="InterPro" id="IPR004193">
    <property type="entry name" value="Glyco_hydro_13_N"/>
</dbReference>
<dbReference type="SUPFAM" id="SSF81296">
    <property type="entry name" value="E set domains"/>
    <property type="match status" value="1"/>
</dbReference>
<dbReference type="Gene3D" id="2.60.40.10">
    <property type="entry name" value="Immunoglobulins"/>
    <property type="match status" value="1"/>
</dbReference>